<dbReference type="OMA" id="CANYYAN"/>
<name>A0A0F9XC31_TRIHA</name>
<gene>
    <name evidence="2" type="ORF">THAR02_05798</name>
</gene>
<dbReference type="Proteomes" id="UP000034112">
    <property type="component" value="Unassembled WGS sequence"/>
</dbReference>
<dbReference type="Pfam" id="PF12680">
    <property type="entry name" value="SnoaL_2"/>
    <property type="match status" value="1"/>
</dbReference>
<dbReference type="EMBL" id="JOKZ01000165">
    <property type="protein sequence ID" value="KKP02120.1"/>
    <property type="molecule type" value="Genomic_DNA"/>
</dbReference>
<proteinExistence type="predicted"/>
<dbReference type="InterPro" id="IPR037401">
    <property type="entry name" value="SnoaL-like"/>
</dbReference>
<dbReference type="OrthoDB" id="4874523at2759"/>
<dbReference type="InterPro" id="IPR032710">
    <property type="entry name" value="NTF2-like_dom_sf"/>
</dbReference>
<evidence type="ECO:0000313" key="2">
    <source>
        <dbReference type="EMBL" id="KKP02120.1"/>
    </source>
</evidence>
<organism evidence="2 3">
    <name type="scientific">Trichoderma harzianum</name>
    <name type="common">Hypocrea lixii</name>
    <dbReference type="NCBI Taxonomy" id="5544"/>
    <lineage>
        <taxon>Eukaryota</taxon>
        <taxon>Fungi</taxon>
        <taxon>Dikarya</taxon>
        <taxon>Ascomycota</taxon>
        <taxon>Pezizomycotina</taxon>
        <taxon>Sordariomycetes</taxon>
        <taxon>Hypocreomycetidae</taxon>
        <taxon>Hypocreales</taxon>
        <taxon>Hypocreaceae</taxon>
        <taxon>Trichoderma</taxon>
    </lineage>
</organism>
<dbReference type="Gene3D" id="3.10.450.50">
    <property type="match status" value="1"/>
</dbReference>
<reference evidence="3" key="1">
    <citation type="journal article" date="2015" name="Genome Announc.">
        <title>Draft whole-genome sequence of the biocontrol agent Trichoderma harzianum T6776.</title>
        <authorList>
            <person name="Baroncelli R."/>
            <person name="Piaggeschi G."/>
            <person name="Fiorini L."/>
            <person name="Bertolini E."/>
            <person name="Zapparata A."/>
            <person name="Pe M.E."/>
            <person name="Sarrocco S."/>
            <person name="Vannacci G."/>
        </authorList>
    </citation>
    <scope>NUCLEOTIDE SEQUENCE [LARGE SCALE GENOMIC DNA]</scope>
    <source>
        <strain evidence="3">T6776</strain>
    </source>
</reference>
<dbReference type="AlphaFoldDB" id="A0A0F9XC31"/>
<evidence type="ECO:0000259" key="1">
    <source>
        <dbReference type="Pfam" id="PF12680"/>
    </source>
</evidence>
<feature type="domain" description="SnoaL-like" evidence="1">
    <location>
        <begin position="12"/>
        <end position="118"/>
    </location>
</feature>
<protein>
    <recommendedName>
        <fullName evidence="1">SnoaL-like domain-containing protein</fullName>
    </recommendedName>
</protein>
<dbReference type="SUPFAM" id="SSF54427">
    <property type="entry name" value="NTF2-like"/>
    <property type="match status" value="1"/>
</dbReference>
<sequence length="140" mass="16172">MSKATNAQEFITEFANAFSGSGDSVKLDEFFADDVVFSDYMMPNTVGLDKKGWLNHCANYYANVHNMRAKTFNVFGDIDDLVGWEYRFTFTSKKDNPEMGVKEGEDITLRGMSIFKLRRSEKGLQIVEERDYYSFLHKED</sequence>
<accession>A0A0F9XC31</accession>
<evidence type="ECO:0000313" key="3">
    <source>
        <dbReference type="Proteomes" id="UP000034112"/>
    </source>
</evidence>
<comment type="caution">
    <text evidence="2">The sequence shown here is derived from an EMBL/GenBank/DDBJ whole genome shotgun (WGS) entry which is preliminary data.</text>
</comment>